<proteinExistence type="predicted"/>
<reference evidence="6 7" key="1">
    <citation type="submission" date="2015-11" db="EMBL/GenBank/DDBJ databases">
        <title>Solirubrum puertoriconensis gen. nov. an environmental bacteria isolated in Puerto Rico.</title>
        <authorList>
            <person name="Cuebas-Irizarry M.F."/>
            <person name="Montalvo-Rodriguez R."/>
        </authorList>
    </citation>
    <scope>NUCLEOTIDE SEQUENCE [LARGE SCALE GENOMIC DNA]</scope>
    <source>
        <strain evidence="6 7">MC1A</strain>
    </source>
</reference>
<dbReference type="Pfam" id="PF13520">
    <property type="entry name" value="AA_permease_2"/>
    <property type="match status" value="1"/>
</dbReference>
<feature type="transmembrane region" description="Helical" evidence="5">
    <location>
        <begin position="326"/>
        <end position="344"/>
    </location>
</feature>
<feature type="transmembrane region" description="Helical" evidence="5">
    <location>
        <begin position="127"/>
        <end position="146"/>
    </location>
</feature>
<feature type="transmembrane region" description="Helical" evidence="5">
    <location>
        <begin position="195"/>
        <end position="219"/>
    </location>
</feature>
<comment type="subcellular location">
    <subcellularLocation>
        <location evidence="1">Membrane</location>
        <topology evidence="1">Multi-pass membrane protein</topology>
    </subcellularLocation>
</comment>
<organism evidence="6 7">
    <name type="scientific">Solirubrum puertoriconensis</name>
    <dbReference type="NCBI Taxonomy" id="1751427"/>
    <lineage>
        <taxon>Bacteria</taxon>
        <taxon>Pseudomonadati</taxon>
        <taxon>Bacteroidota</taxon>
        <taxon>Cytophagia</taxon>
        <taxon>Cytophagales</taxon>
    </lineage>
</organism>
<feature type="transmembrane region" description="Helical" evidence="5">
    <location>
        <begin position="281"/>
        <end position="305"/>
    </location>
</feature>
<dbReference type="GO" id="GO:0016020">
    <property type="term" value="C:membrane"/>
    <property type="evidence" value="ECO:0007669"/>
    <property type="project" value="UniProtKB-SubCell"/>
</dbReference>
<dbReference type="Gene3D" id="1.20.1740.10">
    <property type="entry name" value="Amino acid/polyamine transporter I"/>
    <property type="match status" value="1"/>
</dbReference>
<feature type="transmembrane region" description="Helical" evidence="5">
    <location>
        <begin position="49"/>
        <end position="73"/>
    </location>
</feature>
<sequence length="443" mass="47541">MSQPTLSKPVYRIGFYTGIAIVVANMVGTGVFTSLGYQVLGTTSGFALLMLWVVGGVIALCGALCYGELAAALPRSGGEYHYLSHIYHPSIGFLSGWISATVGFAAPTALAAIALGRYTASVWPGAHANLLSVAVVAAITVVHLISGQVGSRFQVVVTVLKISLLVFFIGAGLLAEAQSFSFAPTAEAAQQLLQPSFAVSLIYVSYAYSGWNAAVYMAGEVEQPQRRLPRILLIGTGAVALLYVLLNYVFLRTTPINVLAGQVEIGFLSANQIFGVAVGQLMGLLIALLLVSTVSSMIFAGPRIVQTMGEDLPALRWLAHRSRRGLPVRATLFQAFLTLLFIVSGTFEAVLVYAGFVLNLFTFLTVLGLFVLRWRQPELPRPYRTWGYPLTPLLFLALNAWTLIFLLRDQTLESLLGLATVMLGLVIYAIIYALGAAKKAAVE</sequence>
<evidence type="ECO:0000256" key="5">
    <source>
        <dbReference type="SAM" id="Phobius"/>
    </source>
</evidence>
<dbReference type="InterPro" id="IPR050598">
    <property type="entry name" value="AminoAcid_Transporter"/>
</dbReference>
<dbReference type="GO" id="GO:0015179">
    <property type="term" value="F:L-amino acid transmembrane transporter activity"/>
    <property type="evidence" value="ECO:0007669"/>
    <property type="project" value="TreeGrafter"/>
</dbReference>
<feature type="transmembrane region" description="Helical" evidence="5">
    <location>
        <begin position="94"/>
        <end position="115"/>
    </location>
</feature>
<feature type="transmembrane region" description="Helical" evidence="5">
    <location>
        <begin position="153"/>
        <end position="175"/>
    </location>
</feature>
<comment type="caution">
    <text evidence="6">The sequence shown here is derived from an EMBL/GenBank/DDBJ whole genome shotgun (WGS) entry which is preliminary data.</text>
</comment>
<feature type="transmembrane region" description="Helical" evidence="5">
    <location>
        <begin position="12"/>
        <end position="37"/>
    </location>
</feature>
<name>A0A9X0HLM8_SOLP1</name>
<evidence type="ECO:0000256" key="1">
    <source>
        <dbReference type="ARBA" id="ARBA00004141"/>
    </source>
</evidence>
<dbReference type="InterPro" id="IPR002293">
    <property type="entry name" value="AA/rel_permease1"/>
</dbReference>
<accession>A0A9X0HLM8</accession>
<evidence type="ECO:0000313" key="6">
    <source>
        <dbReference type="EMBL" id="KUG08263.1"/>
    </source>
</evidence>
<feature type="transmembrane region" description="Helical" evidence="5">
    <location>
        <begin position="414"/>
        <end position="434"/>
    </location>
</feature>
<dbReference type="Proteomes" id="UP000054223">
    <property type="component" value="Unassembled WGS sequence"/>
</dbReference>
<evidence type="ECO:0000256" key="2">
    <source>
        <dbReference type="ARBA" id="ARBA00022692"/>
    </source>
</evidence>
<gene>
    <name evidence="6" type="ORF">ASU33_08765</name>
</gene>
<keyword evidence="4 5" id="KW-0472">Membrane</keyword>
<evidence type="ECO:0000313" key="7">
    <source>
        <dbReference type="Proteomes" id="UP000054223"/>
    </source>
</evidence>
<feature type="transmembrane region" description="Helical" evidence="5">
    <location>
        <begin position="231"/>
        <end position="251"/>
    </location>
</feature>
<dbReference type="PIRSF" id="PIRSF006060">
    <property type="entry name" value="AA_transporter"/>
    <property type="match status" value="1"/>
</dbReference>
<evidence type="ECO:0000256" key="4">
    <source>
        <dbReference type="ARBA" id="ARBA00023136"/>
    </source>
</evidence>
<keyword evidence="7" id="KW-1185">Reference proteome</keyword>
<dbReference type="EMBL" id="LNAL01000006">
    <property type="protein sequence ID" value="KUG08263.1"/>
    <property type="molecule type" value="Genomic_DNA"/>
</dbReference>
<keyword evidence="3 5" id="KW-1133">Transmembrane helix</keyword>
<dbReference type="OrthoDB" id="9810109at2"/>
<dbReference type="PANTHER" id="PTHR11785">
    <property type="entry name" value="AMINO ACID TRANSPORTER"/>
    <property type="match status" value="1"/>
</dbReference>
<evidence type="ECO:0000256" key="3">
    <source>
        <dbReference type="ARBA" id="ARBA00022989"/>
    </source>
</evidence>
<feature type="transmembrane region" description="Helical" evidence="5">
    <location>
        <begin position="350"/>
        <end position="374"/>
    </location>
</feature>
<keyword evidence="2 5" id="KW-0812">Transmembrane</keyword>
<dbReference type="AlphaFoldDB" id="A0A9X0HLM8"/>
<protein>
    <submittedName>
        <fullName evidence="6">Amino acid permease</fullName>
    </submittedName>
</protein>
<feature type="transmembrane region" description="Helical" evidence="5">
    <location>
        <begin position="386"/>
        <end position="408"/>
    </location>
</feature>
<dbReference type="PANTHER" id="PTHR11785:SF512">
    <property type="entry name" value="SOBREMESA, ISOFORM B"/>
    <property type="match status" value="1"/>
</dbReference>